<evidence type="ECO:0000256" key="1">
    <source>
        <dbReference type="SAM" id="MobiDB-lite"/>
    </source>
</evidence>
<accession>A0A7S3VNW8</accession>
<proteinExistence type="predicted"/>
<feature type="region of interest" description="Disordered" evidence="1">
    <location>
        <begin position="107"/>
        <end position="136"/>
    </location>
</feature>
<sequence length="136" mass="14748">MFVFPGSRKPQPTPEQQQQQQQQQQATVTPVPHASAPAPDTARKPTIDVDLGFRNALLGVGIGAVLSARYFKKKLMLRPFQASVITAWPSLGVAVMQTVIANSSPVEVREPSGSATDVQDTELAQRLRKVAEASRE</sequence>
<protein>
    <submittedName>
        <fullName evidence="2">Uncharacterized protein</fullName>
    </submittedName>
</protein>
<feature type="compositionally biased region" description="Low complexity" evidence="1">
    <location>
        <begin position="16"/>
        <end position="25"/>
    </location>
</feature>
<feature type="compositionally biased region" description="Basic and acidic residues" evidence="1">
    <location>
        <begin position="123"/>
        <end position="136"/>
    </location>
</feature>
<name>A0A7S3VNW8_DUNTE</name>
<evidence type="ECO:0000313" key="2">
    <source>
        <dbReference type="EMBL" id="CAE0498198.1"/>
    </source>
</evidence>
<organism evidence="2">
    <name type="scientific">Dunaliella tertiolecta</name>
    <name type="common">Green alga</name>
    <dbReference type="NCBI Taxonomy" id="3047"/>
    <lineage>
        <taxon>Eukaryota</taxon>
        <taxon>Viridiplantae</taxon>
        <taxon>Chlorophyta</taxon>
        <taxon>core chlorophytes</taxon>
        <taxon>Chlorophyceae</taxon>
        <taxon>CS clade</taxon>
        <taxon>Chlamydomonadales</taxon>
        <taxon>Dunaliellaceae</taxon>
        <taxon>Dunaliella</taxon>
    </lineage>
</organism>
<dbReference type="AlphaFoldDB" id="A0A7S3VNW8"/>
<feature type="region of interest" description="Disordered" evidence="1">
    <location>
        <begin position="1"/>
        <end position="45"/>
    </location>
</feature>
<reference evidence="2" key="1">
    <citation type="submission" date="2021-01" db="EMBL/GenBank/DDBJ databases">
        <authorList>
            <person name="Corre E."/>
            <person name="Pelletier E."/>
            <person name="Niang G."/>
            <person name="Scheremetjew M."/>
            <person name="Finn R."/>
            <person name="Kale V."/>
            <person name="Holt S."/>
            <person name="Cochrane G."/>
            <person name="Meng A."/>
            <person name="Brown T."/>
            <person name="Cohen L."/>
        </authorList>
    </citation>
    <scope>NUCLEOTIDE SEQUENCE</scope>
    <source>
        <strain evidence="2">CCMP1320</strain>
    </source>
</reference>
<dbReference type="EMBL" id="HBIP01022219">
    <property type="protein sequence ID" value="CAE0498198.1"/>
    <property type="molecule type" value="Transcribed_RNA"/>
</dbReference>
<gene>
    <name evidence="2" type="ORF">DTER00134_LOCUS13271</name>
</gene>